<sequence>MGSMTTATARGVSCSKDCWVLISTLDSQQPKPGWEWYQPTTVSGLHIGDKHSFMNRWGLADSTFQSASAYPSFWFEIRGQRPQRKHLFRFAALRRHPPHE</sequence>
<proteinExistence type="predicted"/>
<gene>
    <name evidence="1" type="ORF">Q9L58_006328</name>
</gene>
<dbReference type="EMBL" id="JBBBZM010000086">
    <property type="protein sequence ID" value="KAL0634732.1"/>
    <property type="molecule type" value="Genomic_DNA"/>
</dbReference>
<evidence type="ECO:0000313" key="1">
    <source>
        <dbReference type="EMBL" id="KAL0634732.1"/>
    </source>
</evidence>
<comment type="caution">
    <text evidence="1">The sequence shown here is derived from an EMBL/GenBank/DDBJ whole genome shotgun (WGS) entry which is preliminary data.</text>
</comment>
<organism evidence="1 2">
    <name type="scientific">Discina gigas</name>
    <dbReference type="NCBI Taxonomy" id="1032678"/>
    <lineage>
        <taxon>Eukaryota</taxon>
        <taxon>Fungi</taxon>
        <taxon>Dikarya</taxon>
        <taxon>Ascomycota</taxon>
        <taxon>Pezizomycotina</taxon>
        <taxon>Pezizomycetes</taxon>
        <taxon>Pezizales</taxon>
        <taxon>Discinaceae</taxon>
        <taxon>Discina</taxon>
    </lineage>
</organism>
<evidence type="ECO:0000313" key="2">
    <source>
        <dbReference type="Proteomes" id="UP001447188"/>
    </source>
</evidence>
<keyword evidence="2" id="KW-1185">Reference proteome</keyword>
<dbReference type="Proteomes" id="UP001447188">
    <property type="component" value="Unassembled WGS sequence"/>
</dbReference>
<reference evidence="1 2" key="1">
    <citation type="submission" date="2024-02" db="EMBL/GenBank/DDBJ databases">
        <title>Discinaceae phylogenomics.</title>
        <authorList>
            <person name="Dirks A.C."/>
            <person name="James T.Y."/>
        </authorList>
    </citation>
    <scope>NUCLEOTIDE SEQUENCE [LARGE SCALE GENOMIC DNA]</scope>
    <source>
        <strain evidence="1 2">ACD0624</strain>
    </source>
</reference>
<name>A0ABR3GFK2_9PEZI</name>
<accession>A0ABR3GFK2</accession>
<protein>
    <submittedName>
        <fullName evidence="1">Uncharacterized protein</fullName>
    </submittedName>
</protein>